<protein>
    <recommendedName>
        <fullName evidence="1">LUD domain-containing protein</fullName>
    </recommendedName>
</protein>
<dbReference type="InterPro" id="IPR003741">
    <property type="entry name" value="LUD_dom"/>
</dbReference>
<dbReference type="InterPro" id="IPR024185">
    <property type="entry name" value="FTHF_cligase-like_sf"/>
</dbReference>
<sequence>MSTEDPRTAILALLNHRQDQAATQTRQDNSAVNFGDNGIFLTAATRNGAAVLKAENIDRAMALIRELSVENNWLQPPVFAPSIEDASSKSSLWPTLGLDCAAEGCVGVSVAYCAIADTGTLVLNSSTNSPASLNFLPEHHVVLLTQGRTVMGKQDVWQLMKQERIETPRAINLISGPSRTADIEQTIQLGAHGPRTLTIILIDKTSL</sequence>
<dbReference type="SUPFAM" id="SSF100950">
    <property type="entry name" value="NagB/RpiA/CoA transferase-like"/>
    <property type="match status" value="1"/>
</dbReference>
<proteinExistence type="predicted"/>
<dbReference type="RefSeq" id="WP_101892586.1">
    <property type="nucleotide sequence ID" value="NZ_CP022684.1"/>
</dbReference>
<gene>
    <name evidence="2" type="ORF">Kalk_01845</name>
</gene>
<dbReference type="Proteomes" id="UP000235116">
    <property type="component" value="Chromosome"/>
</dbReference>
<evidence type="ECO:0000313" key="2">
    <source>
        <dbReference type="EMBL" id="AUM11246.1"/>
    </source>
</evidence>
<reference evidence="3" key="1">
    <citation type="submission" date="2017-08" db="EMBL/GenBank/DDBJ databases">
        <title>Direct submision.</title>
        <authorList>
            <person name="Kim S.-J."/>
            <person name="Rhee S.-K."/>
        </authorList>
    </citation>
    <scope>NUCLEOTIDE SEQUENCE [LARGE SCALE GENOMIC DNA]</scope>
    <source>
        <strain evidence="3">GI5</strain>
    </source>
</reference>
<dbReference type="PANTHER" id="PTHR43682">
    <property type="entry name" value="LACTATE UTILIZATION PROTEIN C"/>
    <property type="match status" value="1"/>
</dbReference>
<dbReference type="EMBL" id="CP022684">
    <property type="protein sequence ID" value="AUM11246.1"/>
    <property type="molecule type" value="Genomic_DNA"/>
</dbReference>
<organism evidence="2 3">
    <name type="scientific">Ketobacter alkanivorans</name>
    <dbReference type="NCBI Taxonomy" id="1917421"/>
    <lineage>
        <taxon>Bacteria</taxon>
        <taxon>Pseudomonadati</taxon>
        <taxon>Pseudomonadota</taxon>
        <taxon>Gammaproteobacteria</taxon>
        <taxon>Pseudomonadales</taxon>
        <taxon>Ketobacteraceae</taxon>
        <taxon>Ketobacter</taxon>
    </lineage>
</organism>
<evidence type="ECO:0000259" key="1">
    <source>
        <dbReference type="Pfam" id="PF02589"/>
    </source>
</evidence>
<dbReference type="Pfam" id="PF02589">
    <property type="entry name" value="LUD_dom"/>
    <property type="match status" value="1"/>
</dbReference>
<keyword evidence="3" id="KW-1185">Reference proteome</keyword>
<evidence type="ECO:0000313" key="3">
    <source>
        <dbReference type="Proteomes" id="UP000235116"/>
    </source>
</evidence>
<feature type="domain" description="LUD" evidence="1">
    <location>
        <begin position="106"/>
        <end position="202"/>
    </location>
</feature>
<name>A0A2K9LFU2_9GAMM</name>
<dbReference type="PANTHER" id="PTHR43682:SF1">
    <property type="entry name" value="LACTATE UTILIZATION PROTEIN C"/>
    <property type="match status" value="1"/>
</dbReference>
<dbReference type="AlphaFoldDB" id="A0A2K9LFU2"/>
<dbReference type="OrthoDB" id="9794157at2"/>
<dbReference type="InterPro" id="IPR037171">
    <property type="entry name" value="NagB/RpiA_transferase-like"/>
</dbReference>
<dbReference type="KEGG" id="kak:Kalk_01845"/>
<dbReference type="Gene3D" id="3.40.50.10420">
    <property type="entry name" value="NagB/RpiA/CoA transferase-like"/>
    <property type="match status" value="1"/>
</dbReference>
<accession>A0A2K9LFU2</accession>